<name>U4L5V6_PYROM</name>
<proteinExistence type="predicted"/>
<dbReference type="Proteomes" id="UP000018144">
    <property type="component" value="Unassembled WGS sequence"/>
</dbReference>
<dbReference type="AlphaFoldDB" id="U4L5V6"/>
<organism evidence="1 2">
    <name type="scientific">Pyronema omphalodes (strain CBS 100304)</name>
    <name type="common">Pyronema confluens</name>
    <dbReference type="NCBI Taxonomy" id="1076935"/>
    <lineage>
        <taxon>Eukaryota</taxon>
        <taxon>Fungi</taxon>
        <taxon>Dikarya</taxon>
        <taxon>Ascomycota</taxon>
        <taxon>Pezizomycotina</taxon>
        <taxon>Pezizomycetes</taxon>
        <taxon>Pezizales</taxon>
        <taxon>Pyronemataceae</taxon>
        <taxon>Pyronema</taxon>
    </lineage>
</organism>
<dbReference type="EMBL" id="HF935720">
    <property type="protein sequence ID" value="CCX12586.1"/>
    <property type="molecule type" value="Genomic_DNA"/>
</dbReference>
<evidence type="ECO:0000313" key="2">
    <source>
        <dbReference type="Proteomes" id="UP000018144"/>
    </source>
</evidence>
<reference evidence="1 2" key="1">
    <citation type="journal article" date="2013" name="PLoS Genet.">
        <title>The genome and development-dependent transcriptomes of Pyronema confluens: a window into fungal evolution.</title>
        <authorList>
            <person name="Traeger S."/>
            <person name="Altegoer F."/>
            <person name="Freitag M."/>
            <person name="Gabaldon T."/>
            <person name="Kempken F."/>
            <person name="Kumar A."/>
            <person name="Marcet-Houben M."/>
            <person name="Poggeler S."/>
            <person name="Stajich J.E."/>
            <person name="Nowrousian M."/>
        </authorList>
    </citation>
    <scope>NUCLEOTIDE SEQUENCE [LARGE SCALE GENOMIC DNA]</scope>
    <source>
        <strain evidence="2">CBS 100304</strain>
        <tissue evidence="1">Vegetative mycelium</tissue>
    </source>
</reference>
<sequence>MGSSNFKILHDHHGNAVLKGAFGQQEKTWKMEVYREGKSCSSILNSG</sequence>
<gene>
    <name evidence="1" type="ORF">PCON_12180</name>
</gene>
<keyword evidence="2" id="KW-1185">Reference proteome</keyword>
<protein>
    <submittedName>
        <fullName evidence="1">Uncharacterized protein</fullName>
    </submittedName>
</protein>
<evidence type="ECO:0000313" key="1">
    <source>
        <dbReference type="EMBL" id="CCX12586.1"/>
    </source>
</evidence>
<accession>U4L5V6</accession>